<dbReference type="Proteomes" id="UP000814078">
    <property type="component" value="Unassembled WGS sequence"/>
</dbReference>
<protein>
    <recommendedName>
        <fullName evidence="1">KAP NTPase domain-containing protein</fullName>
    </recommendedName>
</protein>
<dbReference type="InterPro" id="IPR027417">
    <property type="entry name" value="P-loop_NTPase"/>
</dbReference>
<dbReference type="SUPFAM" id="SSF52540">
    <property type="entry name" value="P-loop containing nucleoside triphosphate hydrolases"/>
    <property type="match status" value="1"/>
</dbReference>
<comment type="caution">
    <text evidence="2">The sequence shown here is derived from an EMBL/GenBank/DDBJ whole genome shotgun (WGS) entry which is preliminary data.</text>
</comment>
<reference evidence="2 3" key="1">
    <citation type="submission" date="2019-11" db="EMBL/GenBank/DDBJ databases">
        <title>Epiphytic Pseudomonas syringae from cherry orchards.</title>
        <authorList>
            <person name="Hulin M.T."/>
        </authorList>
    </citation>
    <scope>NUCLEOTIDE SEQUENCE [LARGE SCALE GENOMIC DNA]</scope>
    <source>
        <strain evidence="2 3">PA-5-11C</strain>
    </source>
</reference>
<dbReference type="Gene3D" id="3.40.50.300">
    <property type="entry name" value="P-loop containing nucleotide triphosphate hydrolases"/>
    <property type="match status" value="1"/>
</dbReference>
<evidence type="ECO:0000259" key="1">
    <source>
        <dbReference type="Pfam" id="PF07693"/>
    </source>
</evidence>
<feature type="domain" description="KAP NTPase" evidence="1">
    <location>
        <begin position="11"/>
        <end position="166"/>
    </location>
</feature>
<organism evidence="2 3">
    <name type="scientific">Pseudomonas simiae</name>
    <dbReference type="NCBI Taxonomy" id="321846"/>
    <lineage>
        <taxon>Bacteria</taxon>
        <taxon>Pseudomonadati</taxon>
        <taxon>Pseudomonadota</taxon>
        <taxon>Gammaproteobacteria</taxon>
        <taxon>Pseudomonadales</taxon>
        <taxon>Pseudomonadaceae</taxon>
        <taxon>Pseudomonas</taxon>
    </lineage>
</organism>
<evidence type="ECO:0000313" key="3">
    <source>
        <dbReference type="Proteomes" id="UP000814078"/>
    </source>
</evidence>
<sequence>MTIERCKQNLLLTLASQDNRVIALTGKWGTGKTHLWQQVRDTSTDDTIKKAASISLFGVSTLADLKSKVAYALLPSLNDDGVAAQVSGALNGLKKVAQGFHRGFNALDDLPLVALPTLLKGKLLVIDDIERKHDKLHIDEILGFIDECVQVHKCRVLLVLNDDKLKDKDIWEQFREKVIDQELRLDTSAAEAFDIARDIIKTDWAEALEKATVTCGVTNIRILCKIIRLANRLLEGHGHLQAEVIEKVIPSVVLLSTIHFKSLPDGPTFEYLLDYNGTVSATLRAIRAQRGDQDDSVEDAQHGQWDSLLSALKIYSCGEFEKLVVEVLRTGLMDTQEVRELIERYRLDGRYLGTGKSVAHFIQHYNWHPELSTELLIAELRSLVPGAEFIEPPTLSYLMDLSGELTGDAKLGEEFLSAWSTALDAAHPDGLVPTQWPSTRPIRPEVEAVLNAAYARLSSTTTLAEACSHIRSTRGWGDTEEHLLKHIKATEYQAEISKAKGRDLEGILYQSMQFVLHKAAYQDFGDVGDRFVRACRSILRAEPSSRLSGIIRKFFEYHDKAGLL</sequence>
<accession>A0ABS9GAK1</accession>
<gene>
    <name evidence="2" type="ORF">GIW13_20475</name>
</gene>
<proteinExistence type="predicted"/>
<dbReference type="InterPro" id="IPR011646">
    <property type="entry name" value="KAP_P-loop"/>
</dbReference>
<evidence type="ECO:0000313" key="2">
    <source>
        <dbReference type="EMBL" id="MCF5320665.1"/>
    </source>
</evidence>
<keyword evidence="3" id="KW-1185">Reference proteome</keyword>
<dbReference type="RefSeq" id="WP_236298269.1">
    <property type="nucleotide sequence ID" value="NZ_WKCH01000033.1"/>
</dbReference>
<dbReference type="Pfam" id="PF07693">
    <property type="entry name" value="KAP_NTPase"/>
    <property type="match status" value="1"/>
</dbReference>
<name>A0ABS9GAK1_9PSED</name>
<dbReference type="EMBL" id="WKCM01000039">
    <property type="protein sequence ID" value="MCF5320665.1"/>
    <property type="molecule type" value="Genomic_DNA"/>
</dbReference>